<feature type="transmembrane region" description="Helical" evidence="4">
    <location>
        <begin position="34"/>
        <end position="57"/>
    </location>
</feature>
<sequence>MLHLPTLISLCFILNLFIAVFFFSVYSYKKQPSFLFFATACCSFITAIALIGLRGVIDYPLLTYFFAYLFIILTPLLLILGLIPQSTVLAVKLTPLYYACAICCTLLLAVYLIDAGQIITSIITAVLFSYAAYLMIKTPSVAKVQQRLLIACFSLHSLVMLLQVVLLVLPYFSQISQATLAAGLQLLLVSHLFLTTASALILPFIAFANEESKLINLANHDPLTQLLNRRGFFRLCKKITHTAPLNSRVSLIMLDIDLFKQVNDRYGHETGDEAIKWIAQHINELFFEAGITARIGGEEFAIFLNQKNLTQARQLAQKLCRSIDQYPFYFNGNSIALSVSAGVSSALIRDLNMQELLLQADKRLYLAKETGRNKVVTHDEKSLLTKAPTAII</sequence>
<keyword evidence="4" id="KW-0472">Membrane</keyword>
<evidence type="ECO:0000313" key="7">
    <source>
        <dbReference type="Proteomes" id="UP001152447"/>
    </source>
</evidence>
<dbReference type="GO" id="GO:0005886">
    <property type="term" value="C:plasma membrane"/>
    <property type="evidence" value="ECO:0007669"/>
    <property type="project" value="TreeGrafter"/>
</dbReference>
<dbReference type="EMBL" id="CAMAPB010000001">
    <property type="protein sequence ID" value="CAH9049729.1"/>
    <property type="molecule type" value="Genomic_DNA"/>
</dbReference>
<evidence type="ECO:0000256" key="2">
    <source>
        <dbReference type="ARBA" id="ARBA00012528"/>
    </source>
</evidence>
<dbReference type="InterPro" id="IPR050469">
    <property type="entry name" value="Diguanylate_Cyclase"/>
</dbReference>
<feature type="transmembrane region" description="Helical" evidence="4">
    <location>
        <begin position="184"/>
        <end position="207"/>
    </location>
</feature>
<reference evidence="6" key="1">
    <citation type="submission" date="2022-07" db="EMBL/GenBank/DDBJ databases">
        <authorList>
            <person name="Criscuolo A."/>
        </authorList>
    </citation>
    <scope>NUCLEOTIDE SEQUENCE</scope>
    <source>
        <strain evidence="6">CIP103197</strain>
    </source>
</reference>
<keyword evidence="7" id="KW-1185">Reference proteome</keyword>
<feature type="domain" description="GGDEF" evidence="5">
    <location>
        <begin position="247"/>
        <end position="380"/>
    </location>
</feature>
<dbReference type="EC" id="2.7.7.65" evidence="2"/>
<dbReference type="PROSITE" id="PS50887">
    <property type="entry name" value="GGDEF"/>
    <property type="match status" value="1"/>
</dbReference>
<dbReference type="Pfam" id="PF00990">
    <property type="entry name" value="GGDEF"/>
    <property type="match status" value="1"/>
</dbReference>
<protein>
    <recommendedName>
        <fullName evidence="2">diguanylate cyclase</fullName>
        <ecNumber evidence="2">2.7.7.65</ecNumber>
    </recommendedName>
</protein>
<dbReference type="InterPro" id="IPR043128">
    <property type="entry name" value="Rev_trsase/Diguanyl_cyclase"/>
</dbReference>
<dbReference type="InterPro" id="IPR000160">
    <property type="entry name" value="GGDEF_dom"/>
</dbReference>
<organism evidence="6 7">
    <name type="scientific">Pseudoalteromonas haloplanktis</name>
    <name type="common">Alteromonas haloplanktis</name>
    <dbReference type="NCBI Taxonomy" id="228"/>
    <lineage>
        <taxon>Bacteria</taxon>
        <taxon>Pseudomonadati</taxon>
        <taxon>Pseudomonadota</taxon>
        <taxon>Gammaproteobacteria</taxon>
        <taxon>Alteromonadales</taxon>
        <taxon>Pseudoalteromonadaceae</taxon>
        <taxon>Pseudoalteromonas</taxon>
    </lineage>
</organism>
<dbReference type="GO" id="GO:0043709">
    <property type="term" value="P:cell adhesion involved in single-species biofilm formation"/>
    <property type="evidence" value="ECO:0007669"/>
    <property type="project" value="TreeGrafter"/>
</dbReference>
<dbReference type="InterPro" id="IPR029787">
    <property type="entry name" value="Nucleotide_cyclase"/>
</dbReference>
<proteinExistence type="predicted"/>
<dbReference type="GO" id="GO:0052621">
    <property type="term" value="F:diguanylate cyclase activity"/>
    <property type="evidence" value="ECO:0007669"/>
    <property type="project" value="UniProtKB-EC"/>
</dbReference>
<evidence type="ECO:0000256" key="1">
    <source>
        <dbReference type="ARBA" id="ARBA00001946"/>
    </source>
</evidence>
<evidence type="ECO:0000259" key="5">
    <source>
        <dbReference type="PROSITE" id="PS50887"/>
    </source>
</evidence>
<dbReference type="PANTHER" id="PTHR45138">
    <property type="entry name" value="REGULATORY COMPONENTS OF SENSORY TRANSDUCTION SYSTEM"/>
    <property type="match status" value="1"/>
</dbReference>
<gene>
    <name evidence="6" type="ORF">PSEHALCIP103_00016</name>
</gene>
<comment type="catalytic activity">
    <reaction evidence="3">
        <text>2 GTP = 3',3'-c-di-GMP + 2 diphosphate</text>
        <dbReference type="Rhea" id="RHEA:24898"/>
        <dbReference type="ChEBI" id="CHEBI:33019"/>
        <dbReference type="ChEBI" id="CHEBI:37565"/>
        <dbReference type="ChEBI" id="CHEBI:58805"/>
        <dbReference type="EC" id="2.7.7.65"/>
    </reaction>
</comment>
<dbReference type="Proteomes" id="UP001152447">
    <property type="component" value="Unassembled WGS sequence"/>
</dbReference>
<evidence type="ECO:0000256" key="4">
    <source>
        <dbReference type="SAM" id="Phobius"/>
    </source>
</evidence>
<dbReference type="SMART" id="SM00267">
    <property type="entry name" value="GGDEF"/>
    <property type="match status" value="1"/>
</dbReference>
<accession>A0A9W4QRA3</accession>
<comment type="caution">
    <text evidence="6">The sequence shown here is derived from an EMBL/GenBank/DDBJ whole genome shotgun (WGS) entry which is preliminary data.</text>
</comment>
<feature type="transmembrane region" description="Helical" evidence="4">
    <location>
        <begin position="148"/>
        <end position="172"/>
    </location>
</feature>
<evidence type="ECO:0000256" key="3">
    <source>
        <dbReference type="ARBA" id="ARBA00034247"/>
    </source>
</evidence>
<keyword evidence="4" id="KW-1133">Transmembrane helix</keyword>
<dbReference type="SUPFAM" id="SSF55073">
    <property type="entry name" value="Nucleotide cyclase"/>
    <property type="match status" value="1"/>
</dbReference>
<dbReference type="CDD" id="cd01949">
    <property type="entry name" value="GGDEF"/>
    <property type="match status" value="1"/>
</dbReference>
<comment type="cofactor">
    <cofactor evidence="1">
        <name>Mg(2+)</name>
        <dbReference type="ChEBI" id="CHEBI:18420"/>
    </cofactor>
</comment>
<keyword evidence="4" id="KW-0812">Transmembrane</keyword>
<dbReference type="FunFam" id="3.30.70.270:FF:000001">
    <property type="entry name" value="Diguanylate cyclase domain protein"/>
    <property type="match status" value="1"/>
</dbReference>
<feature type="transmembrane region" description="Helical" evidence="4">
    <location>
        <begin position="118"/>
        <end position="136"/>
    </location>
</feature>
<dbReference type="PANTHER" id="PTHR45138:SF9">
    <property type="entry name" value="DIGUANYLATE CYCLASE DGCM-RELATED"/>
    <property type="match status" value="1"/>
</dbReference>
<feature type="transmembrane region" description="Helical" evidence="4">
    <location>
        <begin position="95"/>
        <end position="112"/>
    </location>
</feature>
<evidence type="ECO:0000313" key="6">
    <source>
        <dbReference type="EMBL" id="CAH9049729.1"/>
    </source>
</evidence>
<dbReference type="NCBIfam" id="TIGR00254">
    <property type="entry name" value="GGDEF"/>
    <property type="match status" value="1"/>
</dbReference>
<feature type="transmembrane region" description="Helical" evidence="4">
    <location>
        <begin position="63"/>
        <end position="83"/>
    </location>
</feature>
<dbReference type="AlphaFoldDB" id="A0A9W4QRA3"/>
<feature type="transmembrane region" description="Helical" evidence="4">
    <location>
        <begin position="6"/>
        <end position="27"/>
    </location>
</feature>
<dbReference type="RefSeq" id="WP_262975855.1">
    <property type="nucleotide sequence ID" value="NZ_CAMAPB010000001.1"/>
</dbReference>
<name>A0A9W4QRA3_PSEHA</name>
<dbReference type="Gene3D" id="3.30.70.270">
    <property type="match status" value="1"/>
</dbReference>
<dbReference type="GO" id="GO:1902201">
    <property type="term" value="P:negative regulation of bacterial-type flagellum-dependent cell motility"/>
    <property type="evidence" value="ECO:0007669"/>
    <property type="project" value="TreeGrafter"/>
</dbReference>